<dbReference type="PANTHER" id="PTHR40078:SF1">
    <property type="entry name" value="INTEGRAL MEMBRANE PROTEIN"/>
    <property type="match status" value="1"/>
</dbReference>
<comment type="caution">
    <text evidence="2">The sequence shown here is derived from an EMBL/GenBank/DDBJ whole genome shotgun (WGS) entry which is preliminary data.</text>
</comment>
<evidence type="ECO:0008006" key="4">
    <source>
        <dbReference type="Google" id="ProtNLM"/>
    </source>
</evidence>
<evidence type="ECO:0000256" key="1">
    <source>
        <dbReference type="SAM" id="Phobius"/>
    </source>
</evidence>
<gene>
    <name evidence="2" type="ORF">FMM08_19055</name>
</gene>
<feature type="transmembrane region" description="Helical" evidence="1">
    <location>
        <begin position="110"/>
        <end position="132"/>
    </location>
</feature>
<feature type="transmembrane region" description="Helical" evidence="1">
    <location>
        <begin position="162"/>
        <end position="185"/>
    </location>
</feature>
<reference evidence="2 3" key="1">
    <citation type="submission" date="2019-07" db="EMBL/GenBank/DDBJ databases">
        <title>Quadrisphaera sp. strain DD2A genome sequencing and assembly.</title>
        <authorList>
            <person name="Kim I."/>
        </authorList>
    </citation>
    <scope>NUCLEOTIDE SEQUENCE [LARGE SCALE GENOMIC DNA]</scope>
    <source>
        <strain evidence="2 3">DD2A</strain>
    </source>
</reference>
<feature type="transmembrane region" description="Helical" evidence="1">
    <location>
        <begin position="52"/>
        <end position="74"/>
    </location>
</feature>
<proteinExistence type="predicted"/>
<feature type="transmembrane region" description="Helical" evidence="1">
    <location>
        <begin position="12"/>
        <end position="32"/>
    </location>
</feature>
<dbReference type="Proteomes" id="UP000321234">
    <property type="component" value="Unassembled WGS sequence"/>
</dbReference>
<dbReference type="InterPro" id="IPR038750">
    <property type="entry name" value="YczE/YyaS-like"/>
</dbReference>
<keyword evidence="3" id="KW-1185">Reference proteome</keyword>
<organism evidence="2 3">
    <name type="scientific">Quadrisphaera setariae</name>
    <dbReference type="NCBI Taxonomy" id="2593304"/>
    <lineage>
        <taxon>Bacteria</taxon>
        <taxon>Bacillati</taxon>
        <taxon>Actinomycetota</taxon>
        <taxon>Actinomycetes</taxon>
        <taxon>Kineosporiales</taxon>
        <taxon>Kineosporiaceae</taxon>
        <taxon>Quadrisphaera</taxon>
    </lineage>
</organism>
<protein>
    <recommendedName>
        <fullName evidence="4">Membrane protein YczE</fullName>
    </recommendedName>
</protein>
<dbReference type="AlphaFoldDB" id="A0A5C8Z6Y3"/>
<dbReference type="EMBL" id="VKAC01000013">
    <property type="protein sequence ID" value="TXR52626.1"/>
    <property type="molecule type" value="Genomic_DNA"/>
</dbReference>
<name>A0A5C8Z6Y3_9ACTN</name>
<accession>A0A5C8Z6Y3</accession>
<keyword evidence="1" id="KW-0472">Membrane</keyword>
<evidence type="ECO:0000313" key="3">
    <source>
        <dbReference type="Proteomes" id="UP000321234"/>
    </source>
</evidence>
<dbReference type="Pfam" id="PF19700">
    <property type="entry name" value="DUF6198"/>
    <property type="match status" value="1"/>
</dbReference>
<evidence type="ECO:0000313" key="2">
    <source>
        <dbReference type="EMBL" id="TXR52626.1"/>
    </source>
</evidence>
<keyword evidence="1" id="KW-0812">Transmembrane</keyword>
<feature type="transmembrane region" description="Helical" evidence="1">
    <location>
        <begin position="86"/>
        <end position="104"/>
    </location>
</feature>
<keyword evidence="1" id="KW-1133">Transmembrane helix</keyword>
<sequence length="217" mass="21782">MLLPVVPDRRPLRALVLVAGLVAYGASIALMLRSDLGVMPWSVLDQGLSRTFGGEVGTWSILTGVVVLACWIPLRQRPGVGTLANVVLVGLSINATLALVPAGAGDGAAAAWALLLAGVVLNALATGVYVGAGLGPGPRDGLSIGLAAKGLPLRVARTGVELLVLGIGFALGGTVGWGTLVYALAIGPMVHRTIPAFRLRTPAERAGTAAPAAAAAH</sequence>
<dbReference type="PANTHER" id="PTHR40078">
    <property type="entry name" value="INTEGRAL MEMBRANE PROTEIN-RELATED"/>
    <property type="match status" value="1"/>
</dbReference>
<dbReference type="OrthoDB" id="154912at2"/>